<feature type="compositionally biased region" description="Basic and acidic residues" evidence="5">
    <location>
        <begin position="1"/>
        <end position="20"/>
    </location>
</feature>
<dbReference type="SMART" id="SM00382">
    <property type="entry name" value="AAA"/>
    <property type="match status" value="2"/>
</dbReference>
<feature type="region of interest" description="Disordered" evidence="5">
    <location>
        <begin position="1"/>
        <end position="24"/>
    </location>
</feature>
<evidence type="ECO:0000313" key="7">
    <source>
        <dbReference type="EMBL" id="TDD66504.1"/>
    </source>
</evidence>
<dbReference type="InterPro" id="IPR027417">
    <property type="entry name" value="P-loop_NTPase"/>
</dbReference>
<dbReference type="GO" id="GO:0005524">
    <property type="term" value="F:ATP binding"/>
    <property type="evidence" value="ECO:0007669"/>
    <property type="project" value="UniProtKB-KW"/>
</dbReference>
<keyword evidence="3" id="KW-0547">Nucleotide-binding</keyword>
<dbReference type="EMBL" id="SMLB01000038">
    <property type="protein sequence ID" value="TDD66504.1"/>
    <property type="molecule type" value="Genomic_DNA"/>
</dbReference>
<dbReference type="PANTHER" id="PTHR43776">
    <property type="entry name" value="TRANSPORT ATP-BINDING PROTEIN"/>
    <property type="match status" value="1"/>
</dbReference>
<dbReference type="Pfam" id="PF08352">
    <property type="entry name" value="oligo_HPY"/>
    <property type="match status" value="2"/>
</dbReference>
<dbReference type="NCBIfam" id="TIGR01727">
    <property type="entry name" value="oligo_HPY"/>
    <property type="match status" value="2"/>
</dbReference>
<accession>A0A4R5A7A0</accession>
<sequence>MTPHSDDSNRRAAAVAEKDVAAPADPTAVGRELAATGTILRIDGLRTYFHGDESVVKAVDGVSLDVPRGRTMCVVGESGCGKSITARSVLGLIDPPGRIEGGHLWWHPDPEAPAVDLAGLDPRGDAIRQVRGGQIGMVFQEPMASLSPMYTIGDQLVQAIRLHRAVTPAEARELAIAQLRRVGIPQPERRFDAYSFQLSGGMCQRVMIAIALSCDPALLIADEPTTALDVTTQARILDLIAQLQEETGMSVMFITHDLGVVAEIADDVTVMYLGTAAEQGSVTDIFDRPRHPYTQALLASVPTLGQARKERLAAIAGMVPSPENRPVGCPFHTRCPSVMPGLCDVTAPAVRPLGDRHAAACHLLDPGLQRPPVTAPPAAPATAPVAAAPPAAAGAVPPATEPLLSVRGLRMTFPVKKGFFGRTVGHVQAVDDVDLDVFPGETLGLVGESGCGKTTLGRCIVRALDPTAGTVLYRDPDTGAAVDLARLGPKELRPYREQVRVIFQDPFGSLNPRKTLLQLISEPLRRIHSAKLDSTVEDQVAAMLRRVGLRPEYLRRYPHAFSGGQRQRINIARALITRPRLVIADEAVSALDVSIRAQILNLLRDLQDEYRLTYLFISHDLSVVEHACDRVAVMYLGRIVEQARTVDLFRGPRHPYTEALLSAVPVPDPHLRGAGRRIRLADELPDPSAPPPGCRFHTRCPHRQETRCDTESPALARAGAGDGPAHLAACHFSTTLALRGVAGPTGDEEGTRP</sequence>
<dbReference type="InterPro" id="IPR003439">
    <property type="entry name" value="ABC_transporter-like_ATP-bd"/>
</dbReference>
<evidence type="ECO:0000256" key="4">
    <source>
        <dbReference type="ARBA" id="ARBA00022840"/>
    </source>
</evidence>
<gene>
    <name evidence="7" type="ORF">E1262_21720</name>
</gene>
<dbReference type="FunFam" id="3.40.50.300:FF:000016">
    <property type="entry name" value="Oligopeptide ABC transporter ATP-binding component"/>
    <property type="match status" value="2"/>
</dbReference>
<dbReference type="CDD" id="cd03257">
    <property type="entry name" value="ABC_NikE_OppD_transporters"/>
    <property type="match status" value="2"/>
</dbReference>
<comment type="caution">
    <text evidence="7">The sequence shown here is derived from an EMBL/GenBank/DDBJ whole genome shotgun (WGS) entry which is preliminary data.</text>
</comment>
<keyword evidence="4 7" id="KW-0067">ATP-binding</keyword>
<evidence type="ECO:0000259" key="6">
    <source>
        <dbReference type="PROSITE" id="PS50893"/>
    </source>
</evidence>
<evidence type="ECO:0000256" key="3">
    <source>
        <dbReference type="ARBA" id="ARBA00022741"/>
    </source>
</evidence>
<dbReference type="GO" id="GO:0015833">
    <property type="term" value="P:peptide transport"/>
    <property type="evidence" value="ECO:0007669"/>
    <property type="project" value="InterPro"/>
</dbReference>
<dbReference type="GO" id="GO:0016887">
    <property type="term" value="F:ATP hydrolysis activity"/>
    <property type="evidence" value="ECO:0007669"/>
    <property type="project" value="InterPro"/>
</dbReference>
<evidence type="ECO:0000256" key="1">
    <source>
        <dbReference type="ARBA" id="ARBA00005417"/>
    </source>
</evidence>
<dbReference type="PANTHER" id="PTHR43776:SF7">
    <property type="entry name" value="D,D-DIPEPTIDE TRANSPORT ATP-BINDING PROTEIN DDPF-RELATED"/>
    <property type="match status" value="1"/>
</dbReference>
<dbReference type="PROSITE" id="PS50893">
    <property type="entry name" value="ABC_TRANSPORTER_2"/>
    <property type="match status" value="2"/>
</dbReference>
<name>A0A4R5A7A0_9ACTN</name>
<dbReference type="InterPro" id="IPR013563">
    <property type="entry name" value="Oligopep_ABC_C"/>
</dbReference>
<evidence type="ECO:0000313" key="8">
    <source>
        <dbReference type="Proteomes" id="UP000295217"/>
    </source>
</evidence>
<evidence type="ECO:0000256" key="5">
    <source>
        <dbReference type="SAM" id="MobiDB-lite"/>
    </source>
</evidence>
<comment type="similarity">
    <text evidence="1">Belongs to the ABC transporter superfamily.</text>
</comment>
<organism evidence="7 8">
    <name type="scientific">Jiangella aurantiaca</name>
    <dbReference type="NCBI Taxonomy" id="2530373"/>
    <lineage>
        <taxon>Bacteria</taxon>
        <taxon>Bacillati</taxon>
        <taxon>Actinomycetota</taxon>
        <taxon>Actinomycetes</taxon>
        <taxon>Jiangellales</taxon>
        <taxon>Jiangellaceae</taxon>
        <taxon>Jiangella</taxon>
    </lineage>
</organism>
<protein>
    <submittedName>
        <fullName evidence="7">ABC transporter ATP-binding protein</fullName>
    </submittedName>
</protein>
<keyword evidence="2" id="KW-0813">Transport</keyword>
<keyword evidence="8" id="KW-1185">Reference proteome</keyword>
<dbReference type="GO" id="GO:0055085">
    <property type="term" value="P:transmembrane transport"/>
    <property type="evidence" value="ECO:0007669"/>
    <property type="project" value="UniProtKB-ARBA"/>
</dbReference>
<dbReference type="PROSITE" id="PS00211">
    <property type="entry name" value="ABC_TRANSPORTER_1"/>
    <property type="match status" value="2"/>
</dbReference>
<dbReference type="Pfam" id="PF00005">
    <property type="entry name" value="ABC_tran"/>
    <property type="match status" value="2"/>
</dbReference>
<dbReference type="RefSeq" id="WP_132105483.1">
    <property type="nucleotide sequence ID" value="NZ_SMLB01000038.1"/>
</dbReference>
<proteinExistence type="inferred from homology"/>
<dbReference type="InterPro" id="IPR017871">
    <property type="entry name" value="ABC_transporter-like_CS"/>
</dbReference>
<dbReference type="SUPFAM" id="SSF52540">
    <property type="entry name" value="P-loop containing nucleoside triphosphate hydrolases"/>
    <property type="match status" value="2"/>
</dbReference>
<dbReference type="Proteomes" id="UP000295217">
    <property type="component" value="Unassembled WGS sequence"/>
</dbReference>
<dbReference type="AlphaFoldDB" id="A0A4R5A7A0"/>
<dbReference type="NCBIfam" id="NF008453">
    <property type="entry name" value="PRK11308.1"/>
    <property type="match status" value="2"/>
</dbReference>
<dbReference type="InterPro" id="IPR050319">
    <property type="entry name" value="ABC_transp_ATP-bind"/>
</dbReference>
<reference evidence="7 8" key="1">
    <citation type="submission" date="2019-02" db="EMBL/GenBank/DDBJ databases">
        <title>Draft genome sequences of novel Actinobacteria.</title>
        <authorList>
            <person name="Sahin N."/>
            <person name="Ay H."/>
            <person name="Saygin H."/>
        </authorList>
    </citation>
    <scope>NUCLEOTIDE SEQUENCE [LARGE SCALE GENOMIC DNA]</scope>
    <source>
        <strain evidence="7 8">8K307</strain>
    </source>
</reference>
<feature type="domain" description="ABC transporter" evidence="6">
    <location>
        <begin position="409"/>
        <end position="661"/>
    </location>
</feature>
<dbReference type="OrthoDB" id="4008250at2"/>
<feature type="domain" description="ABC transporter" evidence="6">
    <location>
        <begin position="40"/>
        <end position="298"/>
    </location>
</feature>
<evidence type="ECO:0000256" key="2">
    <source>
        <dbReference type="ARBA" id="ARBA00022448"/>
    </source>
</evidence>
<dbReference type="InterPro" id="IPR003593">
    <property type="entry name" value="AAA+_ATPase"/>
</dbReference>
<dbReference type="Gene3D" id="3.40.50.300">
    <property type="entry name" value="P-loop containing nucleotide triphosphate hydrolases"/>
    <property type="match status" value="2"/>
</dbReference>